<dbReference type="PANTHER" id="PTHR45997">
    <property type="entry name" value="DNA LIGASE 4"/>
    <property type="match status" value="1"/>
</dbReference>
<dbReference type="EMBL" id="JAEMWZ010000217">
    <property type="protein sequence ID" value="KAG7130939.1"/>
    <property type="molecule type" value="Genomic_DNA"/>
</dbReference>
<comment type="caution">
    <text evidence="2">The sequence shown here is derived from an EMBL/GenBank/DDBJ whole genome shotgun (WGS) entry which is preliminary data.</text>
</comment>
<dbReference type="GO" id="GO:0006297">
    <property type="term" value="P:nucleotide-excision repair, DNA gap filling"/>
    <property type="evidence" value="ECO:0007669"/>
    <property type="project" value="TreeGrafter"/>
</dbReference>
<dbReference type="Pfam" id="PF01068">
    <property type="entry name" value="DNA_ligase_A_M"/>
    <property type="match status" value="1"/>
</dbReference>
<dbReference type="GO" id="GO:0032807">
    <property type="term" value="C:DNA ligase IV complex"/>
    <property type="evidence" value="ECO:0007669"/>
    <property type="project" value="TreeGrafter"/>
</dbReference>
<dbReference type="OrthoDB" id="5003716at2759"/>
<reference evidence="2" key="1">
    <citation type="journal article" date="2021" name="Mol. Plant Pathol.">
        <title>A 20-kb lineage-specific genomic region tames virulence in pathogenic amphidiploid Verticillium longisporum.</title>
        <authorList>
            <person name="Harting R."/>
            <person name="Starke J."/>
            <person name="Kusch H."/>
            <person name="Poggeler S."/>
            <person name="Maurus I."/>
            <person name="Schluter R."/>
            <person name="Landesfeind M."/>
            <person name="Bulla I."/>
            <person name="Nowrousian M."/>
            <person name="de Jonge R."/>
            <person name="Stahlhut G."/>
            <person name="Hoff K.J."/>
            <person name="Asshauer K.P."/>
            <person name="Thurmer A."/>
            <person name="Stanke M."/>
            <person name="Daniel R."/>
            <person name="Morgenstern B."/>
            <person name="Thomma B.P.H.J."/>
            <person name="Kronstad J.W."/>
            <person name="Braus-Stromeyer S.A."/>
            <person name="Braus G.H."/>
        </authorList>
    </citation>
    <scope>NUCLEOTIDE SEQUENCE</scope>
    <source>
        <strain evidence="2">Vl32</strain>
    </source>
</reference>
<feature type="domain" description="ATP-dependent DNA ligase family profile" evidence="1">
    <location>
        <begin position="103"/>
        <end position="248"/>
    </location>
</feature>
<evidence type="ECO:0000313" key="2">
    <source>
        <dbReference type="EMBL" id="KAG7130939.1"/>
    </source>
</evidence>
<name>A0A8I3AMB3_VERLO</name>
<dbReference type="PANTHER" id="PTHR45997:SF2">
    <property type="entry name" value="ATP DEPENDENT DNA LIGASE DOMAIN PROTEIN (AFU_ORTHOLOGUE AFUA_5G02430)"/>
    <property type="match status" value="1"/>
</dbReference>
<evidence type="ECO:0000259" key="1">
    <source>
        <dbReference type="PROSITE" id="PS50160"/>
    </source>
</evidence>
<dbReference type="GO" id="GO:0006310">
    <property type="term" value="P:DNA recombination"/>
    <property type="evidence" value="ECO:0007669"/>
    <property type="project" value="InterPro"/>
</dbReference>
<dbReference type="GO" id="GO:0003910">
    <property type="term" value="F:DNA ligase (ATP) activity"/>
    <property type="evidence" value="ECO:0007669"/>
    <property type="project" value="InterPro"/>
</dbReference>
<organism evidence="2 3">
    <name type="scientific">Verticillium longisporum</name>
    <name type="common">Verticillium dahliae var. longisporum</name>
    <dbReference type="NCBI Taxonomy" id="100787"/>
    <lineage>
        <taxon>Eukaryota</taxon>
        <taxon>Fungi</taxon>
        <taxon>Dikarya</taxon>
        <taxon>Ascomycota</taxon>
        <taxon>Pezizomycotina</taxon>
        <taxon>Sordariomycetes</taxon>
        <taxon>Hypocreomycetidae</taxon>
        <taxon>Glomerellales</taxon>
        <taxon>Plectosphaerellaceae</taxon>
        <taxon>Verticillium</taxon>
    </lineage>
</organism>
<protein>
    <submittedName>
        <fullName evidence="2">DNA ligase 4 like protein</fullName>
    </submittedName>
</protein>
<dbReference type="GO" id="GO:0005524">
    <property type="term" value="F:ATP binding"/>
    <property type="evidence" value="ECO:0007669"/>
    <property type="project" value="InterPro"/>
</dbReference>
<keyword evidence="2" id="KW-0436">Ligase</keyword>
<dbReference type="GO" id="GO:0006303">
    <property type="term" value="P:double-strand break repair via nonhomologous end joining"/>
    <property type="evidence" value="ECO:0007669"/>
    <property type="project" value="TreeGrafter"/>
</dbReference>
<dbReference type="InterPro" id="IPR029710">
    <property type="entry name" value="LIG4"/>
</dbReference>
<dbReference type="Proteomes" id="UP000689129">
    <property type="component" value="Unassembled WGS sequence"/>
</dbReference>
<dbReference type="AlphaFoldDB" id="A0A8I3AMB3"/>
<gene>
    <name evidence="2" type="ORF">HYQ45_010349</name>
</gene>
<sequence length="352" mass="39932">MSVERKYDGEYCQVHIDLTESGAGIKIFSKSGRDSTNDRVGIHQALRDSLELDTTSGKIKKRCILEGELLVWNDNDERIEPFHKIRRHVKRSGRLLGAAQDSPVDSSERLMVMFYDILLLDDVVCGLNALDERQRLLQWLIRPIPGRTGIGFREVVDFSSSDAAKQLSEAFARAITQRWEGFVLKGCDDPYFSFNGRKSFIKLKKDYIPGLGDTADFAIVGGRRDAGDERELGIGSLWWTSFYIGCVENTDEVRRSDAKPRFSIIDTIGIHGISKENITHLNRHGYFRRVPFAKSTPEFDVLLGSSRRLQPAELFSRPFIVEVVGAGFDKPANSPYFTLRFPRVLKIHDDRA</sequence>
<dbReference type="InterPro" id="IPR012310">
    <property type="entry name" value="DNA_ligase_ATP-dep_cent"/>
</dbReference>
<accession>A0A8I3AMB3</accession>
<evidence type="ECO:0000313" key="3">
    <source>
        <dbReference type="Proteomes" id="UP000689129"/>
    </source>
</evidence>
<proteinExistence type="predicted"/>
<dbReference type="GO" id="GO:0003677">
    <property type="term" value="F:DNA binding"/>
    <property type="evidence" value="ECO:0007669"/>
    <property type="project" value="InterPro"/>
</dbReference>
<dbReference type="PROSITE" id="PS50160">
    <property type="entry name" value="DNA_LIGASE_A3"/>
    <property type="match status" value="1"/>
</dbReference>